<comment type="caution">
    <text evidence="1">The sequence shown here is derived from an EMBL/GenBank/DDBJ whole genome shotgun (WGS) entry which is preliminary data.</text>
</comment>
<sequence>MLMAWPAAQVIVPVGIIFKLSGLIVINLIQFSPSLFVPCPRICTEGLTK</sequence>
<reference evidence="1 2" key="1">
    <citation type="journal article" date="2006" name="Science">
        <title>The genome of black cottonwood, Populus trichocarpa (Torr. &amp; Gray).</title>
        <authorList>
            <person name="Tuskan G.A."/>
            <person name="Difazio S."/>
            <person name="Jansson S."/>
            <person name="Bohlmann J."/>
            <person name="Grigoriev I."/>
            <person name="Hellsten U."/>
            <person name="Putnam N."/>
            <person name="Ralph S."/>
            <person name="Rombauts S."/>
            <person name="Salamov A."/>
            <person name="Schein J."/>
            <person name="Sterck L."/>
            <person name="Aerts A."/>
            <person name="Bhalerao R.R."/>
            <person name="Bhalerao R.P."/>
            <person name="Blaudez D."/>
            <person name="Boerjan W."/>
            <person name="Brun A."/>
            <person name="Brunner A."/>
            <person name="Busov V."/>
            <person name="Campbell M."/>
            <person name="Carlson J."/>
            <person name="Chalot M."/>
            <person name="Chapman J."/>
            <person name="Chen G.L."/>
            <person name="Cooper D."/>
            <person name="Coutinho P.M."/>
            <person name="Couturier J."/>
            <person name="Covert S."/>
            <person name="Cronk Q."/>
            <person name="Cunningham R."/>
            <person name="Davis J."/>
            <person name="Degroeve S."/>
            <person name="Dejardin A."/>
            <person name="Depamphilis C."/>
            <person name="Detter J."/>
            <person name="Dirks B."/>
            <person name="Dubchak I."/>
            <person name="Duplessis S."/>
            <person name="Ehlting J."/>
            <person name="Ellis B."/>
            <person name="Gendler K."/>
            <person name="Goodstein D."/>
            <person name="Gribskov M."/>
            <person name="Grimwood J."/>
            <person name="Groover A."/>
            <person name="Gunter L."/>
            <person name="Hamberger B."/>
            <person name="Heinze B."/>
            <person name="Helariutta Y."/>
            <person name="Henrissat B."/>
            <person name="Holligan D."/>
            <person name="Holt R."/>
            <person name="Huang W."/>
            <person name="Islam-Faridi N."/>
            <person name="Jones S."/>
            <person name="Jones-Rhoades M."/>
            <person name="Jorgensen R."/>
            <person name="Joshi C."/>
            <person name="Kangasjarvi J."/>
            <person name="Karlsson J."/>
            <person name="Kelleher C."/>
            <person name="Kirkpatrick R."/>
            <person name="Kirst M."/>
            <person name="Kohler A."/>
            <person name="Kalluri U."/>
            <person name="Larimer F."/>
            <person name="Leebens-Mack J."/>
            <person name="Leple J.C."/>
            <person name="Locascio P."/>
            <person name="Lou Y."/>
            <person name="Lucas S."/>
            <person name="Martin F."/>
            <person name="Montanini B."/>
            <person name="Napoli C."/>
            <person name="Nelson D.R."/>
            <person name="Nelson C."/>
            <person name="Nieminen K."/>
            <person name="Nilsson O."/>
            <person name="Pereda V."/>
            <person name="Peter G."/>
            <person name="Philippe R."/>
            <person name="Pilate G."/>
            <person name="Poliakov A."/>
            <person name="Razumovskaya J."/>
            <person name="Richardson P."/>
            <person name="Rinaldi C."/>
            <person name="Ritland K."/>
            <person name="Rouze P."/>
            <person name="Ryaboy D."/>
            <person name="Schmutz J."/>
            <person name="Schrader J."/>
            <person name="Segerman B."/>
            <person name="Shin H."/>
            <person name="Siddiqui A."/>
            <person name="Sterky F."/>
            <person name="Terry A."/>
            <person name="Tsai C.J."/>
            <person name="Uberbacher E."/>
            <person name="Unneberg P."/>
            <person name="Vahala J."/>
            <person name="Wall K."/>
            <person name="Wessler S."/>
            <person name="Yang G."/>
            <person name="Yin T."/>
            <person name="Douglas C."/>
            <person name="Marra M."/>
            <person name="Sandberg G."/>
            <person name="Van de Peer Y."/>
            <person name="Rokhsar D."/>
        </authorList>
    </citation>
    <scope>NUCLEOTIDE SEQUENCE [LARGE SCALE GENOMIC DNA]</scope>
    <source>
        <strain evidence="2">cv. Nisqually</strain>
    </source>
</reference>
<evidence type="ECO:0000313" key="1">
    <source>
        <dbReference type="EMBL" id="KAI9388387.1"/>
    </source>
</evidence>
<protein>
    <submittedName>
        <fullName evidence="1">Uncharacterized protein</fullName>
    </submittedName>
</protein>
<evidence type="ECO:0000313" key="2">
    <source>
        <dbReference type="Proteomes" id="UP000006729"/>
    </source>
</evidence>
<dbReference type="Proteomes" id="UP000006729">
    <property type="component" value="Chromosome 9"/>
</dbReference>
<proteinExistence type="predicted"/>
<dbReference type="EMBL" id="CM009298">
    <property type="protein sequence ID" value="KAI9388387.1"/>
    <property type="molecule type" value="Genomic_DNA"/>
</dbReference>
<organism evidence="1 2">
    <name type="scientific">Populus trichocarpa</name>
    <name type="common">Western balsam poplar</name>
    <name type="synonym">Populus balsamifera subsp. trichocarpa</name>
    <dbReference type="NCBI Taxonomy" id="3694"/>
    <lineage>
        <taxon>Eukaryota</taxon>
        <taxon>Viridiplantae</taxon>
        <taxon>Streptophyta</taxon>
        <taxon>Embryophyta</taxon>
        <taxon>Tracheophyta</taxon>
        <taxon>Spermatophyta</taxon>
        <taxon>Magnoliopsida</taxon>
        <taxon>eudicotyledons</taxon>
        <taxon>Gunneridae</taxon>
        <taxon>Pentapetalae</taxon>
        <taxon>rosids</taxon>
        <taxon>fabids</taxon>
        <taxon>Malpighiales</taxon>
        <taxon>Salicaceae</taxon>
        <taxon>Saliceae</taxon>
        <taxon>Populus</taxon>
    </lineage>
</organism>
<keyword evidence="2" id="KW-1185">Reference proteome</keyword>
<accession>A0ACC0SGM5</accession>
<gene>
    <name evidence="1" type="ORF">POPTR_009G054450v4</name>
</gene>
<name>A0ACC0SGM5_POPTR</name>